<evidence type="ECO:0000259" key="13">
    <source>
        <dbReference type="Pfam" id="PF06974"/>
    </source>
</evidence>
<dbReference type="Pfam" id="PF06974">
    <property type="entry name" value="WS_DGAT_C"/>
    <property type="match status" value="1"/>
</dbReference>
<dbReference type="GO" id="GO:0005886">
    <property type="term" value="C:plasma membrane"/>
    <property type="evidence" value="ECO:0007669"/>
    <property type="project" value="TreeGrafter"/>
</dbReference>
<evidence type="ECO:0000256" key="9">
    <source>
        <dbReference type="ARBA" id="ARBA00023315"/>
    </source>
</evidence>
<evidence type="ECO:0000256" key="5">
    <source>
        <dbReference type="ARBA" id="ARBA00022516"/>
    </source>
</evidence>
<dbReference type="UniPathway" id="UPA00282"/>
<comment type="catalytic activity">
    <reaction evidence="10">
        <text>an acyl-CoA + a 1,2-diacyl-sn-glycerol = a triacyl-sn-glycerol + CoA</text>
        <dbReference type="Rhea" id="RHEA:10868"/>
        <dbReference type="ChEBI" id="CHEBI:17815"/>
        <dbReference type="ChEBI" id="CHEBI:57287"/>
        <dbReference type="ChEBI" id="CHEBI:58342"/>
        <dbReference type="ChEBI" id="CHEBI:64615"/>
        <dbReference type="EC" id="2.3.1.20"/>
    </reaction>
</comment>
<proteinExistence type="inferred from homology"/>
<dbReference type="InterPro" id="IPR009721">
    <property type="entry name" value="O-acyltransferase_WSD1_C"/>
</dbReference>
<evidence type="ECO:0000256" key="2">
    <source>
        <dbReference type="ARBA" id="ARBA00005189"/>
    </source>
</evidence>
<evidence type="ECO:0000256" key="3">
    <source>
        <dbReference type="ARBA" id="ARBA00009587"/>
    </source>
</evidence>
<dbReference type="EMBL" id="FOEE01000005">
    <property type="protein sequence ID" value="SEO84178.1"/>
    <property type="molecule type" value="Genomic_DNA"/>
</dbReference>
<evidence type="ECO:0000313" key="14">
    <source>
        <dbReference type="EMBL" id="SEO84178.1"/>
    </source>
</evidence>
<dbReference type="AlphaFoldDB" id="A0A1H8T0N1"/>
<dbReference type="Pfam" id="PF03007">
    <property type="entry name" value="WS_DGAT_cat"/>
    <property type="match status" value="1"/>
</dbReference>
<dbReference type="SUPFAM" id="SSF52777">
    <property type="entry name" value="CoA-dependent acyltransferases"/>
    <property type="match status" value="1"/>
</dbReference>
<comment type="pathway">
    <text evidence="2">Lipid metabolism.</text>
</comment>
<dbReference type="GO" id="GO:0019432">
    <property type="term" value="P:triglyceride biosynthetic process"/>
    <property type="evidence" value="ECO:0007669"/>
    <property type="project" value="UniProtKB-UniPathway"/>
</dbReference>
<keyword evidence="7" id="KW-0319">Glycerol metabolism</keyword>
<accession>A0A1H8T0N1</accession>
<reference evidence="15" key="1">
    <citation type="submission" date="2016-10" db="EMBL/GenBank/DDBJ databases">
        <authorList>
            <person name="Varghese N."/>
            <person name="Submissions S."/>
        </authorList>
    </citation>
    <scope>NUCLEOTIDE SEQUENCE [LARGE SCALE GENOMIC DNA]</scope>
    <source>
        <strain evidence="15">DSM 45413</strain>
    </source>
</reference>
<dbReference type="Gene3D" id="3.30.559.10">
    <property type="entry name" value="Chloramphenicol acetyltransferase-like domain"/>
    <property type="match status" value="1"/>
</dbReference>
<evidence type="ECO:0000256" key="6">
    <source>
        <dbReference type="ARBA" id="ARBA00022679"/>
    </source>
</evidence>
<dbReference type="STRING" id="673521.SAMN05660991_01955"/>
<dbReference type="PANTHER" id="PTHR31650:SF1">
    <property type="entry name" value="WAX ESTER SYNTHASE_DIACYLGLYCEROL ACYLTRANSFERASE 4-RELATED"/>
    <property type="match status" value="1"/>
</dbReference>
<evidence type="ECO:0000256" key="7">
    <source>
        <dbReference type="ARBA" id="ARBA00022798"/>
    </source>
</evidence>
<evidence type="ECO:0000256" key="10">
    <source>
        <dbReference type="ARBA" id="ARBA00048109"/>
    </source>
</evidence>
<evidence type="ECO:0000256" key="8">
    <source>
        <dbReference type="ARBA" id="ARBA00023098"/>
    </source>
</evidence>
<dbReference type="InterPro" id="IPR023213">
    <property type="entry name" value="CAT-like_dom_sf"/>
</dbReference>
<name>A0A1H8T0N1_9ACTN</name>
<dbReference type="GO" id="GO:0004144">
    <property type="term" value="F:diacylglycerol O-acyltransferase activity"/>
    <property type="evidence" value="ECO:0007669"/>
    <property type="project" value="UniProtKB-EC"/>
</dbReference>
<keyword evidence="8" id="KW-0443">Lipid metabolism</keyword>
<dbReference type="GO" id="GO:0006071">
    <property type="term" value="P:glycerol metabolic process"/>
    <property type="evidence" value="ECO:0007669"/>
    <property type="project" value="UniProtKB-KW"/>
</dbReference>
<dbReference type="InterPro" id="IPR045034">
    <property type="entry name" value="O-acyltransferase_WSD1-like"/>
</dbReference>
<dbReference type="InterPro" id="IPR004255">
    <property type="entry name" value="O-acyltransferase_WSD1_N"/>
</dbReference>
<keyword evidence="9 14" id="KW-0012">Acyltransferase</keyword>
<sequence>MTRRRMAVEDSFWLTLDRPENPMAVTSLLWTHGEVDPGRLRALVRGRLLDRHPVLRQRPVVHDGPLRWAAWVDDADFDLDRHVVVSPAPGGGSRAAVQRFVGEQRGTLLDRAHPMWRIHLLQGYQGGSAVVVRFHHSIADGIRSTQALLGLLDPVDAHPPDLAAHVGRPGTPLTGRAARPGTAVLNTAVGALTVGLWTNPRTALEGRPGAAKGAAWSEPLPLTAVKALAGGTGATVNDVCTALVCGALARYLEQLPGGPLPPDDDRVAWMVPVNREPPGATPPRDLGNHFALVLVPLPHGRMPFPARLRAVHRAVARIRDSWEPELTSALSRAVALSPTPVGTAVNRFFGAKAVGVLTNVPGPRAPMALAGVPVAGVVGWAPTSMRQALTVTVFSYAGQVTIGFGTDRAVVPDADALVAALAAEFSAAGAQAGVPEAPPPVRPRRRAGS</sequence>
<dbReference type="Proteomes" id="UP000198960">
    <property type="component" value="Unassembled WGS sequence"/>
</dbReference>
<dbReference type="OrthoDB" id="9810950at2"/>
<dbReference type="PANTHER" id="PTHR31650">
    <property type="entry name" value="O-ACYLTRANSFERASE (WSD1-LIKE) FAMILY PROTEIN"/>
    <property type="match status" value="1"/>
</dbReference>
<feature type="domain" description="O-acyltransferase WSD1 C-terminal" evidence="13">
    <location>
        <begin position="287"/>
        <end position="426"/>
    </location>
</feature>
<evidence type="ECO:0000313" key="15">
    <source>
        <dbReference type="Proteomes" id="UP000198960"/>
    </source>
</evidence>
<gene>
    <name evidence="14" type="ORF">SAMN05660991_01955</name>
</gene>
<keyword evidence="6 14" id="KW-0808">Transferase</keyword>
<feature type="domain" description="O-acyltransferase WSD1-like N-terminal" evidence="12">
    <location>
        <begin position="9"/>
        <end position="172"/>
    </location>
</feature>
<evidence type="ECO:0000256" key="11">
    <source>
        <dbReference type="SAM" id="MobiDB-lite"/>
    </source>
</evidence>
<dbReference type="EC" id="2.3.1.20" evidence="4"/>
<evidence type="ECO:0000256" key="4">
    <source>
        <dbReference type="ARBA" id="ARBA00013244"/>
    </source>
</evidence>
<evidence type="ECO:0000256" key="1">
    <source>
        <dbReference type="ARBA" id="ARBA00004771"/>
    </source>
</evidence>
<organism evidence="14 15">
    <name type="scientific">Trujillonella endophytica</name>
    <dbReference type="NCBI Taxonomy" id="673521"/>
    <lineage>
        <taxon>Bacteria</taxon>
        <taxon>Bacillati</taxon>
        <taxon>Actinomycetota</taxon>
        <taxon>Actinomycetes</taxon>
        <taxon>Geodermatophilales</taxon>
        <taxon>Geodermatophilaceae</taxon>
        <taxon>Trujillonella</taxon>
    </lineage>
</organism>
<evidence type="ECO:0000259" key="12">
    <source>
        <dbReference type="Pfam" id="PF03007"/>
    </source>
</evidence>
<keyword evidence="15" id="KW-1185">Reference proteome</keyword>
<comment type="similarity">
    <text evidence="3">Belongs to the long-chain O-acyltransferase family.</text>
</comment>
<dbReference type="RefSeq" id="WP_091942555.1">
    <property type="nucleotide sequence ID" value="NZ_FOEE01000005.1"/>
</dbReference>
<protein>
    <recommendedName>
        <fullName evidence="4">diacylglycerol O-acyltransferase</fullName>
        <ecNumber evidence="4">2.3.1.20</ecNumber>
    </recommendedName>
</protein>
<feature type="region of interest" description="Disordered" evidence="11">
    <location>
        <begin position="430"/>
        <end position="449"/>
    </location>
</feature>
<keyword evidence="5" id="KW-0444">Lipid biosynthesis</keyword>
<comment type="pathway">
    <text evidence="1">Glycerolipid metabolism; triacylglycerol biosynthesis.</text>
</comment>